<dbReference type="PANTHER" id="PTHR22917:SF6">
    <property type="entry name" value="EG:8D8.2 PROTEIN-RELATED"/>
    <property type="match status" value="1"/>
</dbReference>
<accession>A0A087URR0</accession>
<evidence type="ECO:0000256" key="2">
    <source>
        <dbReference type="PROSITE-ProRule" id="PRU01011"/>
    </source>
</evidence>
<dbReference type="SUPFAM" id="SSF50923">
    <property type="entry name" value="Hemopexin-like domain"/>
    <property type="match status" value="1"/>
</dbReference>
<dbReference type="PROSITE" id="PS51642">
    <property type="entry name" value="HEMOPEXIN_2"/>
    <property type="match status" value="2"/>
</dbReference>
<dbReference type="EMBL" id="KK121237">
    <property type="protein sequence ID" value="KFM80049.1"/>
    <property type="molecule type" value="Genomic_DNA"/>
</dbReference>
<evidence type="ECO:0000313" key="4">
    <source>
        <dbReference type="Proteomes" id="UP000054359"/>
    </source>
</evidence>
<dbReference type="Proteomes" id="UP000054359">
    <property type="component" value="Unassembled WGS sequence"/>
</dbReference>
<evidence type="ECO:0000256" key="1">
    <source>
        <dbReference type="ARBA" id="ARBA00022729"/>
    </source>
</evidence>
<dbReference type="InterPro" id="IPR018487">
    <property type="entry name" value="Hemopexin-like_repeat"/>
</dbReference>
<dbReference type="InterPro" id="IPR036375">
    <property type="entry name" value="Hemopexin-like_dom_sf"/>
</dbReference>
<dbReference type="STRING" id="407821.A0A087URR0"/>
<feature type="repeat" description="Hemopexin" evidence="2">
    <location>
        <begin position="17"/>
        <end position="58"/>
    </location>
</feature>
<dbReference type="InterPro" id="IPR051298">
    <property type="entry name" value="Heme_transport/Cell_adhesion"/>
</dbReference>
<dbReference type="SMART" id="SM00120">
    <property type="entry name" value="HX"/>
    <property type="match status" value="2"/>
</dbReference>
<dbReference type="AlphaFoldDB" id="A0A087URR0"/>
<dbReference type="PANTHER" id="PTHR22917">
    <property type="entry name" value="HEMOPEXIN DOMAIN-CONTAINING PROTEIN"/>
    <property type="match status" value="1"/>
</dbReference>
<feature type="repeat" description="Hemopexin" evidence="2">
    <location>
        <begin position="66"/>
        <end position="116"/>
    </location>
</feature>
<dbReference type="OrthoDB" id="6625563at2759"/>
<dbReference type="Gene3D" id="2.110.10.10">
    <property type="entry name" value="Hemopexin-like domain"/>
    <property type="match status" value="1"/>
</dbReference>
<gene>
    <name evidence="3" type="ORF">X975_17073</name>
</gene>
<organism evidence="3 4">
    <name type="scientific">Stegodyphus mimosarum</name>
    <name type="common">African social velvet spider</name>
    <dbReference type="NCBI Taxonomy" id="407821"/>
    <lineage>
        <taxon>Eukaryota</taxon>
        <taxon>Metazoa</taxon>
        <taxon>Ecdysozoa</taxon>
        <taxon>Arthropoda</taxon>
        <taxon>Chelicerata</taxon>
        <taxon>Arachnida</taxon>
        <taxon>Araneae</taxon>
        <taxon>Araneomorphae</taxon>
        <taxon>Entelegynae</taxon>
        <taxon>Eresoidea</taxon>
        <taxon>Eresidae</taxon>
        <taxon>Stegodyphus</taxon>
    </lineage>
</organism>
<keyword evidence="4" id="KW-1185">Reference proteome</keyword>
<evidence type="ECO:0000313" key="3">
    <source>
        <dbReference type="EMBL" id="KFM80049.1"/>
    </source>
</evidence>
<proteinExistence type="predicted"/>
<sequence>MHSGYPKQLRNDFIGIPDTLDAAVTWSGNGKPYFFKGDQYWRYDSNDDPPVSDTFPQPISNWGGLPNNLDAALLWENNVTYFFKEDKYYRFNDITSEVDNLDPPYPRPTSVWWFGC</sequence>
<name>A0A087URR0_STEMI</name>
<reference evidence="3 4" key="1">
    <citation type="submission" date="2013-11" db="EMBL/GenBank/DDBJ databases">
        <title>Genome sequencing of Stegodyphus mimosarum.</title>
        <authorList>
            <person name="Bechsgaard J."/>
        </authorList>
    </citation>
    <scope>NUCLEOTIDE SEQUENCE [LARGE SCALE GENOMIC DNA]</scope>
</reference>
<keyword evidence="1" id="KW-0732">Signal</keyword>
<dbReference type="OMA" id="IDAIFRW"/>
<protein>
    <submittedName>
        <fullName evidence="3">Matrix metalloproteinase-16</fullName>
    </submittedName>
</protein>
<dbReference type="Pfam" id="PF00045">
    <property type="entry name" value="Hemopexin"/>
    <property type="match status" value="2"/>
</dbReference>
<feature type="non-terminal residue" evidence="3">
    <location>
        <position position="116"/>
    </location>
</feature>